<comment type="caution">
    <text evidence="1">The sequence shown here is derived from an EMBL/GenBank/DDBJ whole genome shotgun (WGS) entry which is preliminary data.</text>
</comment>
<dbReference type="Proteomes" id="UP000094828">
    <property type="component" value="Unassembled WGS sequence"/>
</dbReference>
<reference evidence="1 2" key="1">
    <citation type="submission" date="2016-05" db="EMBL/GenBank/DDBJ databases">
        <title>Genomic and physiological characterization of Planctopirus sp. isolated from fresh water lake.</title>
        <authorList>
            <person name="Subhash Y."/>
            <person name="Ramana C."/>
        </authorList>
    </citation>
    <scope>NUCLEOTIDE SEQUENCE [LARGE SCALE GENOMIC DNA]</scope>
    <source>
        <strain evidence="1 2">JC280</strain>
    </source>
</reference>
<dbReference type="EMBL" id="LYDR01000071">
    <property type="protein sequence ID" value="ODA32092.1"/>
    <property type="molecule type" value="Genomic_DNA"/>
</dbReference>
<keyword evidence="2" id="KW-1185">Reference proteome</keyword>
<organism evidence="1 2">
    <name type="scientific">Planctopirus hydrillae</name>
    <dbReference type="NCBI Taxonomy" id="1841610"/>
    <lineage>
        <taxon>Bacteria</taxon>
        <taxon>Pseudomonadati</taxon>
        <taxon>Planctomycetota</taxon>
        <taxon>Planctomycetia</taxon>
        <taxon>Planctomycetales</taxon>
        <taxon>Planctomycetaceae</taxon>
        <taxon>Planctopirus</taxon>
    </lineage>
</organism>
<sequence>MYGASQAGLTCKESFWADWSSVIEVVAAIGVGCDDAISGWRLVPARRRVWGTCSLHYSSRK</sequence>
<evidence type="ECO:0000313" key="1">
    <source>
        <dbReference type="EMBL" id="ODA32092.1"/>
    </source>
</evidence>
<evidence type="ECO:0000313" key="2">
    <source>
        <dbReference type="Proteomes" id="UP000094828"/>
    </source>
</evidence>
<gene>
    <name evidence="1" type="ORF">A6X21_21500</name>
</gene>
<accession>A0A1C3EFR0</accession>
<protein>
    <submittedName>
        <fullName evidence="1">Uncharacterized protein</fullName>
    </submittedName>
</protein>
<dbReference type="AlphaFoldDB" id="A0A1C3EFR0"/>
<proteinExistence type="predicted"/>
<name>A0A1C3EFR0_9PLAN</name>